<evidence type="ECO:0000313" key="4">
    <source>
        <dbReference type="Proteomes" id="UP001604277"/>
    </source>
</evidence>
<organism evidence="3 4">
    <name type="scientific">Forsythia ovata</name>
    <dbReference type="NCBI Taxonomy" id="205694"/>
    <lineage>
        <taxon>Eukaryota</taxon>
        <taxon>Viridiplantae</taxon>
        <taxon>Streptophyta</taxon>
        <taxon>Embryophyta</taxon>
        <taxon>Tracheophyta</taxon>
        <taxon>Spermatophyta</taxon>
        <taxon>Magnoliopsida</taxon>
        <taxon>eudicotyledons</taxon>
        <taxon>Gunneridae</taxon>
        <taxon>Pentapetalae</taxon>
        <taxon>asterids</taxon>
        <taxon>lamiids</taxon>
        <taxon>Lamiales</taxon>
        <taxon>Oleaceae</taxon>
        <taxon>Forsythieae</taxon>
        <taxon>Forsythia</taxon>
    </lineage>
</organism>
<dbReference type="Pfam" id="PF08458">
    <property type="entry name" value="PH_2"/>
    <property type="match status" value="1"/>
</dbReference>
<protein>
    <recommendedName>
        <fullName evidence="5">VAN3-binding protein-like auxin canalisation domain-containing protein</fullName>
    </recommendedName>
</protein>
<dbReference type="Pfam" id="PF05703">
    <property type="entry name" value="Auxin_canalis"/>
    <property type="match status" value="1"/>
</dbReference>
<comment type="caution">
    <text evidence="3">The sequence shown here is derived from an EMBL/GenBank/DDBJ whole genome shotgun (WGS) entry which is preliminary data.</text>
</comment>
<dbReference type="PANTHER" id="PTHR31351:SF30">
    <property type="entry name" value="VAN3-BINDING PROTEIN-LIKE"/>
    <property type="match status" value="1"/>
</dbReference>
<reference evidence="4" key="1">
    <citation type="submission" date="2024-07" db="EMBL/GenBank/DDBJ databases">
        <title>Two chromosome-level genome assemblies of Korean endemic species Abeliophyllum distichum and Forsythia ovata (Oleaceae).</title>
        <authorList>
            <person name="Jang H."/>
        </authorList>
    </citation>
    <scope>NUCLEOTIDE SEQUENCE [LARGE SCALE GENOMIC DNA]</scope>
</reference>
<dbReference type="InterPro" id="IPR008546">
    <property type="entry name" value="VAN3-bd-like_auxin_canal"/>
</dbReference>
<evidence type="ECO:0000259" key="1">
    <source>
        <dbReference type="Pfam" id="PF05703"/>
    </source>
</evidence>
<proteinExistence type="predicted"/>
<feature type="domain" description="Pleckstrin-like plant" evidence="2">
    <location>
        <begin position="259"/>
        <end position="301"/>
    </location>
</feature>
<feature type="domain" description="VAN3-binding protein-like auxin canalisation" evidence="1">
    <location>
        <begin position="107"/>
        <end position="250"/>
    </location>
</feature>
<keyword evidence="4" id="KW-1185">Reference proteome</keyword>
<evidence type="ECO:0000313" key="3">
    <source>
        <dbReference type="EMBL" id="KAL2550914.1"/>
    </source>
</evidence>
<name>A0ABD1WML0_9LAMI</name>
<evidence type="ECO:0000259" key="2">
    <source>
        <dbReference type="Pfam" id="PF08458"/>
    </source>
</evidence>
<dbReference type="InterPro" id="IPR013666">
    <property type="entry name" value="PH_pln"/>
</dbReference>
<evidence type="ECO:0008006" key="5">
    <source>
        <dbReference type="Google" id="ProtNLM"/>
    </source>
</evidence>
<dbReference type="InterPro" id="IPR040269">
    <property type="entry name" value="VAB"/>
</dbReference>
<dbReference type="PANTHER" id="PTHR31351">
    <property type="entry name" value="EXPRESSED PROTEIN"/>
    <property type="match status" value="1"/>
</dbReference>
<gene>
    <name evidence="3" type="ORF">Fot_12444</name>
</gene>
<dbReference type="Proteomes" id="UP001604277">
    <property type="component" value="Unassembled WGS sequence"/>
</dbReference>
<sequence>MFSYKRKNLIGVSRVMKMGTKHMEIQPEELKIEGVSFVGSFINKSQGLGCKEETFFSQKQLEIPRSPNHAMEFLCRSWSPSASDFLNIFSSRNILEPSDVNRVEEREDDTMNNISEKYTSTIKEDNIRTWPKGKSLTSFLRSRKEKKKEETRLRTSQLHAALSLTQLAAAIAGISRGKQDFTQIHKGKSVASGQDMGEVVASAAALVTAAFAETAESLGAQRAQVRAAVNSGMAIQNPIDMIEVTATAATYKVVSILEETGEHEEYSFLSVKTSNGVIKLLFKDKMQSRIWISTIFNLLEMQGPYCQKRHKDYYFRSSNTIV</sequence>
<dbReference type="EMBL" id="JBFOLJ010000003">
    <property type="protein sequence ID" value="KAL2550914.1"/>
    <property type="molecule type" value="Genomic_DNA"/>
</dbReference>
<accession>A0ABD1WML0</accession>
<dbReference type="AlphaFoldDB" id="A0ABD1WML0"/>